<dbReference type="PANTHER" id="PTHR42887:SF2">
    <property type="entry name" value="OS12G0638800 PROTEIN"/>
    <property type="match status" value="1"/>
</dbReference>
<dbReference type="InterPro" id="IPR023166">
    <property type="entry name" value="BaiN-like_dom_sf"/>
</dbReference>
<dbReference type="SUPFAM" id="SSF160996">
    <property type="entry name" value="HI0933 insert domain-like"/>
    <property type="match status" value="1"/>
</dbReference>
<proteinExistence type="predicted"/>
<dbReference type="Gene3D" id="2.40.30.10">
    <property type="entry name" value="Translation factors"/>
    <property type="match status" value="1"/>
</dbReference>
<sequence>MNNTYDLIIVGGGAAGMMAAISCKRQYPEYKVLILDRTFALGRKILVCGAGRCNITNINLSKEAKNRYYGARTDFVMSIINQFKYEDIVKFFNELGVELYVERKTSIGKLFPVTNQAKTITEMLTDEINRIGIDVHLNHEVTKVHKESEGFKLEVKDISDENNNPEIKFYNTEKLIISAGGKSYPALGSNGTGYNIAQDLGHSLIEPIPSALPLEGKNSLSHEIQGTKLEAEVTSIIQGKAIKTRTNDIMFTQYGVSGPAVLDVSREISVFLNREGGKEAELKINLLPGYDAHSAQEMLEQRWRKRPEQTVEKSLFGLFPNKVSSAILNVIHIQKDKLVSQLNDQEKSSISKTLTSYMVTITATRGWNEAEFTAGGINTKEVKPHSLESKVVPNLYFCGEILDVDGDVGGFNLSWAWSSGFVAGKLQNN</sequence>
<comment type="caution">
    <text evidence="6">The sequence shown here is derived from an EMBL/GenBank/DDBJ whole genome shotgun (WGS) entry which is preliminary data.</text>
</comment>
<dbReference type="Gene3D" id="1.10.8.260">
    <property type="entry name" value="HI0933 insert domain-like"/>
    <property type="match status" value="1"/>
</dbReference>
<dbReference type="InterPro" id="IPR055178">
    <property type="entry name" value="RsdA/BaiN/AoA(So)-like_dom"/>
</dbReference>
<dbReference type="Pfam" id="PF22780">
    <property type="entry name" value="HI0933_like_1st"/>
    <property type="match status" value="1"/>
</dbReference>
<dbReference type="PANTHER" id="PTHR42887">
    <property type="entry name" value="OS12G0638800 PROTEIN"/>
    <property type="match status" value="1"/>
</dbReference>
<dbReference type="NCBIfam" id="TIGR00275">
    <property type="entry name" value="aminoacetone oxidase family FAD-binding enzyme"/>
    <property type="match status" value="1"/>
</dbReference>
<keyword evidence="3" id="KW-0274">FAD</keyword>
<name>A0A955RJA3_9BACT</name>
<evidence type="ECO:0000313" key="7">
    <source>
        <dbReference type="Proteomes" id="UP000783287"/>
    </source>
</evidence>
<keyword evidence="2" id="KW-0285">Flavoprotein</keyword>
<feature type="domain" description="RsdA/BaiN/AoA(So)-like insert" evidence="5">
    <location>
        <begin position="209"/>
        <end position="371"/>
    </location>
</feature>
<comment type="cofactor">
    <cofactor evidence="1">
        <name>FAD</name>
        <dbReference type="ChEBI" id="CHEBI:57692"/>
    </cofactor>
</comment>
<evidence type="ECO:0000256" key="2">
    <source>
        <dbReference type="ARBA" id="ARBA00022630"/>
    </source>
</evidence>
<gene>
    <name evidence="6" type="ORF">KC909_05290</name>
</gene>
<dbReference type="AlphaFoldDB" id="A0A955RJA3"/>
<dbReference type="Pfam" id="PF03486">
    <property type="entry name" value="HI0933_like"/>
    <property type="match status" value="1"/>
</dbReference>
<evidence type="ECO:0000256" key="1">
    <source>
        <dbReference type="ARBA" id="ARBA00001974"/>
    </source>
</evidence>
<dbReference type="InterPro" id="IPR004792">
    <property type="entry name" value="BaiN-like"/>
</dbReference>
<evidence type="ECO:0000259" key="4">
    <source>
        <dbReference type="Pfam" id="PF03486"/>
    </source>
</evidence>
<dbReference type="Proteomes" id="UP000783287">
    <property type="component" value="Unassembled WGS sequence"/>
</dbReference>
<feature type="domain" description="RsdA/BaiN/AoA(So)-like Rossmann fold-like" evidence="4">
    <location>
        <begin position="6"/>
        <end position="425"/>
    </location>
</feature>
<reference evidence="6" key="2">
    <citation type="journal article" date="2021" name="Microbiome">
        <title>Successional dynamics and alternative stable states in a saline activated sludge microbial community over 9 years.</title>
        <authorList>
            <person name="Wang Y."/>
            <person name="Ye J."/>
            <person name="Ju F."/>
            <person name="Liu L."/>
            <person name="Boyd J.A."/>
            <person name="Deng Y."/>
            <person name="Parks D.H."/>
            <person name="Jiang X."/>
            <person name="Yin X."/>
            <person name="Woodcroft B.J."/>
            <person name="Tyson G.W."/>
            <person name="Hugenholtz P."/>
            <person name="Polz M.F."/>
            <person name="Zhang T."/>
        </authorList>
    </citation>
    <scope>NUCLEOTIDE SEQUENCE</scope>
    <source>
        <strain evidence="6">HKST-UBA14</strain>
    </source>
</reference>
<reference evidence="6" key="1">
    <citation type="submission" date="2020-04" db="EMBL/GenBank/DDBJ databases">
        <authorList>
            <person name="Zhang T."/>
        </authorList>
    </citation>
    <scope>NUCLEOTIDE SEQUENCE</scope>
    <source>
        <strain evidence="6">HKST-UBA14</strain>
    </source>
</reference>
<dbReference type="InterPro" id="IPR036188">
    <property type="entry name" value="FAD/NAD-bd_sf"/>
</dbReference>
<accession>A0A955RJA3</accession>
<evidence type="ECO:0000256" key="3">
    <source>
        <dbReference type="ARBA" id="ARBA00022827"/>
    </source>
</evidence>
<dbReference type="InterPro" id="IPR057661">
    <property type="entry name" value="RsdA/BaiN/AoA(So)_Rossmann"/>
</dbReference>
<dbReference type="Gene3D" id="3.50.50.60">
    <property type="entry name" value="FAD/NAD(P)-binding domain"/>
    <property type="match status" value="1"/>
</dbReference>
<evidence type="ECO:0000259" key="5">
    <source>
        <dbReference type="Pfam" id="PF22780"/>
    </source>
</evidence>
<dbReference type="EMBL" id="JAGQLK010000128">
    <property type="protein sequence ID" value="MCA9383756.1"/>
    <property type="molecule type" value="Genomic_DNA"/>
</dbReference>
<protein>
    <submittedName>
        <fullName evidence="6">NAD(P)/FAD-dependent oxidoreductase</fullName>
    </submittedName>
</protein>
<organism evidence="6 7">
    <name type="scientific">Candidatus Dojkabacteria bacterium</name>
    <dbReference type="NCBI Taxonomy" id="2099670"/>
    <lineage>
        <taxon>Bacteria</taxon>
        <taxon>Candidatus Dojkabacteria</taxon>
    </lineage>
</organism>
<dbReference type="SUPFAM" id="SSF51905">
    <property type="entry name" value="FAD/NAD(P)-binding domain"/>
    <property type="match status" value="1"/>
</dbReference>
<evidence type="ECO:0000313" key="6">
    <source>
        <dbReference type="EMBL" id="MCA9383756.1"/>
    </source>
</evidence>